<keyword evidence="6" id="KW-0812">Transmembrane</keyword>
<dbReference type="GO" id="GO:0005737">
    <property type="term" value="C:cytoplasm"/>
    <property type="evidence" value="ECO:0007669"/>
    <property type="project" value="UniProtKB-SubCell"/>
</dbReference>
<keyword evidence="9" id="KW-1185">Reference proteome</keyword>
<evidence type="ECO:0000259" key="7">
    <source>
        <dbReference type="Pfam" id="PF13943"/>
    </source>
</evidence>
<dbReference type="Gene3D" id="1.10.246.200">
    <property type="entry name" value="WPP domain"/>
    <property type="match status" value="1"/>
</dbReference>
<keyword evidence="6" id="KW-0472">Membrane</keyword>
<keyword evidence="6" id="KW-1133">Transmembrane helix</keyword>
<feature type="transmembrane region" description="Helical" evidence="6">
    <location>
        <begin position="212"/>
        <end position="238"/>
    </location>
</feature>
<reference evidence="8" key="1">
    <citation type="submission" date="2015-04" db="UniProtKB">
        <authorList>
            <consortium name="EnsemblPlants"/>
        </authorList>
    </citation>
    <scope>IDENTIFICATION</scope>
</reference>
<evidence type="ECO:0000256" key="6">
    <source>
        <dbReference type="SAM" id="Phobius"/>
    </source>
</evidence>
<accession>A0A0E0AM61</accession>
<dbReference type="InterPro" id="IPR025265">
    <property type="entry name" value="WPP_dom"/>
</dbReference>
<dbReference type="HOGENOM" id="CLU_101563_0_0_1"/>
<dbReference type="InterPro" id="IPR038214">
    <property type="entry name" value="WPP_sf"/>
</dbReference>
<dbReference type="PANTHER" id="PTHR34362:SF1">
    <property type="entry name" value="WPP DOMAIN-CONTAINING PROTEIN 1-RELATED"/>
    <property type="match status" value="1"/>
</dbReference>
<protein>
    <recommendedName>
        <fullName evidence="7">WPP domain-containing protein</fullName>
    </recommendedName>
</protein>
<dbReference type="Gramene" id="OGLUM07G20660.1">
    <property type="protein sequence ID" value="OGLUM07G20660.1"/>
    <property type="gene ID" value="OGLUM07G20660"/>
</dbReference>
<dbReference type="PANTHER" id="PTHR34362">
    <property type="entry name" value="WPP DOMAIN-CONTAINING PROTEIN 1-RELATED"/>
    <property type="match status" value="1"/>
</dbReference>
<feature type="domain" description="WPP" evidence="7">
    <location>
        <begin position="44"/>
        <end position="141"/>
    </location>
</feature>
<feature type="transmembrane region" description="Helical" evidence="6">
    <location>
        <begin position="178"/>
        <end position="200"/>
    </location>
</feature>
<dbReference type="EnsemblPlants" id="OGLUM07G20660.1">
    <property type="protein sequence ID" value="OGLUM07G20660.1"/>
    <property type="gene ID" value="OGLUM07G20660"/>
</dbReference>
<dbReference type="Proteomes" id="UP000026961">
    <property type="component" value="Chromosome 7"/>
</dbReference>
<evidence type="ECO:0000256" key="1">
    <source>
        <dbReference type="ARBA" id="ARBA00004123"/>
    </source>
</evidence>
<organism evidence="8">
    <name type="scientific">Oryza glumipatula</name>
    <dbReference type="NCBI Taxonomy" id="40148"/>
    <lineage>
        <taxon>Eukaryota</taxon>
        <taxon>Viridiplantae</taxon>
        <taxon>Streptophyta</taxon>
        <taxon>Embryophyta</taxon>
        <taxon>Tracheophyta</taxon>
        <taxon>Spermatophyta</taxon>
        <taxon>Magnoliopsida</taxon>
        <taxon>Liliopsida</taxon>
        <taxon>Poales</taxon>
        <taxon>Poaceae</taxon>
        <taxon>BOP clade</taxon>
        <taxon>Oryzoideae</taxon>
        <taxon>Oryzeae</taxon>
        <taxon>Oryzinae</taxon>
        <taxon>Oryza</taxon>
    </lineage>
</organism>
<evidence type="ECO:0000313" key="9">
    <source>
        <dbReference type="Proteomes" id="UP000026961"/>
    </source>
</evidence>
<feature type="region of interest" description="Disordered" evidence="5">
    <location>
        <begin position="1"/>
        <end position="29"/>
    </location>
</feature>
<evidence type="ECO:0000256" key="3">
    <source>
        <dbReference type="ARBA" id="ARBA00022490"/>
    </source>
</evidence>
<dbReference type="GO" id="GO:0005634">
    <property type="term" value="C:nucleus"/>
    <property type="evidence" value="ECO:0007669"/>
    <property type="project" value="UniProtKB-SubCell"/>
</dbReference>
<comment type="subcellular location">
    <subcellularLocation>
        <location evidence="2">Cytoplasm</location>
    </subcellularLocation>
    <subcellularLocation>
        <location evidence="1">Nucleus</location>
    </subcellularLocation>
</comment>
<evidence type="ECO:0000313" key="8">
    <source>
        <dbReference type="EnsemblPlants" id="OGLUM07G20660.1"/>
    </source>
</evidence>
<keyword evidence="3" id="KW-0963">Cytoplasm</keyword>
<proteinExistence type="predicted"/>
<evidence type="ECO:0000256" key="2">
    <source>
        <dbReference type="ARBA" id="ARBA00004496"/>
    </source>
</evidence>
<reference evidence="8" key="2">
    <citation type="submission" date="2018-05" db="EMBL/GenBank/DDBJ databases">
        <title>OgluRS3 (Oryza glumaepatula Reference Sequence Version 3).</title>
        <authorList>
            <person name="Zhang J."/>
            <person name="Kudrna D."/>
            <person name="Lee S."/>
            <person name="Talag J."/>
            <person name="Welchert J."/>
            <person name="Wing R.A."/>
        </authorList>
    </citation>
    <scope>NUCLEOTIDE SEQUENCE [LARGE SCALE GENOMIC DNA]</scope>
</reference>
<dbReference type="InterPro" id="IPR044692">
    <property type="entry name" value="WPP1/2/3"/>
</dbReference>
<dbReference type="AlphaFoldDB" id="A0A0E0AM61"/>
<name>A0A0E0AM61_9ORYZ</name>
<sequence>MAEDAPSAAAAEGSQHASAAEGGSAAAAAPAAPAAKAAEALLPSLSIWPPSQRTRDAVVRRLVQTLAAPSILSQRYGAVPEAEAERAAAAVEAEAYAAVTESSSAAAAPASVEDGIEVLQAYSKEVSRRLLELAKSRAAPSPAAAAPAEGAASESEAAAAPAPVEEPLKVLSCAEQDITLEIFSCYVVLNGIPVISAMFFHKCELTIKQDNCIFALAIPLTAVITSVVTLKGLVRLILS</sequence>
<dbReference type="Pfam" id="PF13943">
    <property type="entry name" value="WPP"/>
    <property type="match status" value="1"/>
</dbReference>
<evidence type="ECO:0000256" key="5">
    <source>
        <dbReference type="SAM" id="MobiDB-lite"/>
    </source>
</evidence>
<dbReference type="GO" id="GO:0000278">
    <property type="term" value="P:mitotic cell cycle"/>
    <property type="evidence" value="ECO:0007669"/>
    <property type="project" value="InterPro"/>
</dbReference>
<dbReference type="eggNOG" id="ENOG502S3QB">
    <property type="taxonomic scope" value="Eukaryota"/>
</dbReference>
<dbReference type="STRING" id="40148.A0A0E0AM61"/>
<dbReference type="GO" id="GO:0048527">
    <property type="term" value="P:lateral root development"/>
    <property type="evidence" value="ECO:0007669"/>
    <property type="project" value="InterPro"/>
</dbReference>
<evidence type="ECO:0000256" key="4">
    <source>
        <dbReference type="ARBA" id="ARBA00023242"/>
    </source>
</evidence>
<keyword evidence="4" id="KW-0539">Nucleus</keyword>